<dbReference type="InterPro" id="IPR036582">
    <property type="entry name" value="Mao_N_sf"/>
</dbReference>
<sequence length="375" mass="39017">MTFASSSAGRTAAATIAILALATATSSAQDVSVTLNGAPVSLNPAPQERDGRVFVPLRGVFERLGASVVYSAGTINAQGNNHAVSLHIGSTQATVDGQSQTLDVAPFIIGASTYVPLRFVSQALGANVNYDGANRIVALTQNGPPPQNEGPQNGPPRDMQPPQAPPRSPLTLRDVRPGRDASVDSRRPTIEAEFAGAPVDPNSVRVSLDGLNVTDQTSRSPQGIVYSPPSDLLTQRHEVRVTGRDANGLPFETSWSFTSGTGDVRNSISNVRPDDGATVGRQFVVRGRTMPNARVVVQVGTVNGPATRDVLGQIFGAGGANSNVRSEVTADANGDFAAPVTIDARGGQQLTLVVDSTDARSQSAAPRVVRSLTVQ</sequence>
<dbReference type="EMBL" id="MW000466">
    <property type="protein sequence ID" value="QOL00303.1"/>
    <property type="molecule type" value="Genomic_DNA"/>
</dbReference>
<evidence type="ECO:0000256" key="1">
    <source>
        <dbReference type="SAM" id="MobiDB-lite"/>
    </source>
</evidence>
<accession>A0A7L9QBP7</accession>
<evidence type="ECO:0000259" key="2">
    <source>
        <dbReference type="Pfam" id="PF07833"/>
    </source>
</evidence>
<feature type="domain" description="Copper amine oxidase-like N-terminal" evidence="2">
    <location>
        <begin position="35"/>
        <end position="138"/>
    </location>
</feature>
<reference evidence="3" key="1">
    <citation type="submission" date="2020-09" db="EMBL/GenBank/DDBJ databases">
        <title>A new high-throughput screening method to detect antimicrobial volatiles from metagenomic clone libraries.</title>
        <authorList>
            <person name="Stocker F."/>
            <person name="Obermeier M."/>
            <person name="Resch K."/>
            <person name="Berg G."/>
            <person name="Mueller Bogota C.A."/>
        </authorList>
    </citation>
    <scope>NUCLEOTIDE SEQUENCE</scope>
</reference>
<proteinExistence type="predicted"/>
<dbReference type="InterPro" id="IPR012854">
    <property type="entry name" value="Cu_amine_oxidase-like_N"/>
</dbReference>
<feature type="compositionally biased region" description="Basic and acidic residues" evidence="1">
    <location>
        <begin position="173"/>
        <end position="190"/>
    </location>
</feature>
<feature type="region of interest" description="Disordered" evidence="1">
    <location>
        <begin position="138"/>
        <end position="198"/>
    </location>
</feature>
<protein>
    <submittedName>
        <fullName evidence="3">Protease inhibitor</fullName>
    </submittedName>
</protein>
<dbReference type="Gene3D" id="3.30.457.10">
    <property type="entry name" value="Copper amine oxidase-like, N-terminal domain"/>
    <property type="match status" value="1"/>
</dbReference>
<dbReference type="SUPFAM" id="SSF55383">
    <property type="entry name" value="Copper amine oxidase, domain N"/>
    <property type="match status" value="2"/>
</dbReference>
<organism evidence="3">
    <name type="scientific">uncultured organism</name>
    <dbReference type="NCBI Taxonomy" id="155900"/>
    <lineage>
        <taxon>unclassified sequences</taxon>
        <taxon>environmental samples</taxon>
    </lineage>
</organism>
<evidence type="ECO:0000313" key="3">
    <source>
        <dbReference type="EMBL" id="QOL00303.1"/>
    </source>
</evidence>
<dbReference type="AlphaFoldDB" id="A0A7L9QBP7"/>
<feature type="compositionally biased region" description="Pro residues" evidence="1">
    <location>
        <begin position="158"/>
        <end position="168"/>
    </location>
</feature>
<dbReference type="Pfam" id="PF07833">
    <property type="entry name" value="Cu_amine_oxidN1"/>
    <property type="match status" value="1"/>
</dbReference>
<name>A0A7L9QBP7_9ZZZZ</name>